<protein>
    <submittedName>
        <fullName evidence="3">Acyl-CoA N-acyltransferases (NAT) superfamily protein isoform 1</fullName>
    </submittedName>
</protein>
<dbReference type="InterPro" id="IPR000182">
    <property type="entry name" value="GNAT_dom"/>
</dbReference>
<keyword evidence="4" id="KW-1185">Reference proteome</keyword>
<dbReference type="FunFam" id="3.40.630.30:FF:000231">
    <property type="entry name" value="uncharacterized protein LOC106768637"/>
    <property type="match status" value="1"/>
</dbReference>
<proteinExistence type="predicted"/>
<dbReference type="EMBL" id="SMMG02000006">
    <property type="protein sequence ID" value="KAA3470792.1"/>
    <property type="molecule type" value="Genomic_DNA"/>
</dbReference>
<dbReference type="PANTHER" id="PTHR47876">
    <property type="entry name" value="OS08G0260000 PROTEIN"/>
    <property type="match status" value="1"/>
</dbReference>
<dbReference type="GO" id="GO:0009507">
    <property type="term" value="C:chloroplast"/>
    <property type="evidence" value="ECO:0007669"/>
    <property type="project" value="TreeGrafter"/>
</dbReference>
<evidence type="ECO:0000259" key="2">
    <source>
        <dbReference type="PROSITE" id="PS51186"/>
    </source>
</evidence>
<dbReference type="OrthoDB" id="41532at2759"/>
<dbReference type="PROSITE" id="PS51186">
    <property type="entry name" value="GNAT"/>
    <property type="match status" value="1"/>
</dbReference>
<gene>
    <name evidence="3" type="ORF">EPI10_016475</name>
</gene>
<keyword evidence="1" id="KW-0812">Transmembrane</keyword>
<feature type="transmembrane region" description="Helical" evidence="1">
    <location>
        <begin position="266"/>
        <end position="289"/>
    </location>
</feature>
<evidence type="ECO:0000313" key="4">
    <source>
        <dbReference type="Proteomes" id="UP000325315"/>
    </source>
</evidence>
<keyword evidence="3" id="KW-0808">Transferase</keyword>
<dbReference type="PANTHER" id="PTHR47876:SF2">
    <property type="entry name" value="GCN5-RELATED N-ACETYLTRANSFERASE 7, CHLOROPLASTIC"/>
    <property type="match status" value="1"/>
</dbReference>
<dbReference type="SUPFAM" id="SSF55729">
    <property type="entry name" value="Acyl-CoA N-acyltransferases (Nat)"/>
    <property type="match status" value="1"/>
</dbReference>
<dbReference type="Gene3D" id="3.40.630.30">
    <property type="match status" value="1"/>
</dbReference>
<keyword evidence="3" id="KW-0012">Acyltransferase</keyword>
<dbReference type="InterPro" id="IPR016181">
    <property type="entry name" value="Acyl_CoA_acyltransferase"/>
</dbReference>
<name>A0A5B6VNQ5_9ROSI</name>
<feature type="domain" description="N-acetyltransferase" evidence="2">
    <location>
        <begin position="182"/>
        <end position="273"/>
    </location>
</feature>
<dbReference type="AlphaFoldDB" id="A0A5B6VNQ5"/>
<comment type="caution">
    <text evidence="3">The sequence shown here is derived from an EMBL/GenBank/DDBJ whole genome shotgun (WGS) entry which is preliminary data.</text>
</comment>
<reference evidence="4" key="1">
    <citation type="journal article" date="2019" name="Plant Biotechnol. J.">
        <title>Genome sequencing of the Australian wild diploid species Gossypium australe highlights disease resistance and delayed gland morphogenesis.</title>
        <authorList>
            <person name="Cai Y."/>
            <person name="Cai X."/>
            <person name="Wang Q."/>
            <person name="Wang P."/>
            <person name="Zhang Y."/>
            <person name="Cai C."/>
            <person name="Xu Y."/>
            <person name="Wang K."/>
            <person name="Zhou Z."/>
            <person name="Wang C."/>
            <person name="Geng S."/>
            <person name="Li B."/>
            <person name="Dong Q."/>
            <person name="Hou Y."/>
            <person name="Wang H."/>
            <person name="Ai P."/>
            <person name="Liu Z."/>
            <person name="Yi F."/>
            <person name="Sun M."/>
            <person name="An G."/>
            <person name="Cheng J."/>
            <person name="Zhang Y."/>
            <person name="Shi Q."/>
            <person name="Xie Y."/>
            <person name="Shi X."/>
            <person name="Chang Y."/>
            <person name="Huang F."/>
            <person name="Chen Y."/>
            <person name="Hong S."/>
            <person name="Mi L."/>
            <person name="Sun Q."/>
            <person name="Zhang L."/>
            <person name="Zhou B."/>
            <person name="Peng R."/>
            <person name="Zhang X."/>
            <person name="Liu F."/>
        </authorList>
    </citation>
    <scope>NUCLEOTIDE SEQUENCE [LARGE SCALE GENOMIC DNA]</scope>
    <source>
        <strain evidence="4">cv. PA1801</strain>
    </source>
</reference>
<dbReference type="Proteomes" id="UP000325315">
    <property type="component" value="Unassembled WGS sequence"/>
</dbReference>
<evidence type="ECO:0000256" key="1">
    <source>
        <dbReference type="SAM" id="Phobius"/>
    </source>
</evidence>
<organism evidence="3 4">
    <name type="scientific">Gossypium australe</name>
    <dbReference type="NCBI Taxonomy" id="47621"/>
    <lineage>
        <taxon>Eukaryota</taxon>
        <taxon>Viridiplantae</taxon>
        <taxon>Streptophyta</taxon>
        <taxon>Embryophyta</taxon>
        <taxon>Tracheophyta</taxon>
        <taxon>Spermatophyta</taxon>
        <taxon>Magnoliopsida</taxon>
        <taxon>eudicotyledons</taxon>
        <taxon>Gunneridae</taxon>
        <taxon>Pentapetalae</taxon>
        <taxon>rosids</taxon>
        <taxon>malvids</taxon>
        <taxon>Malvales</taxon>
        <taxon>Malvaceae</taxon>
        <taxon>Malvoideae</taxon>
        <taxon>Gossypium</taxon>
    </lineage>
</organism>
<accession>A0A5B6VNQ5</accession>
<keyword evidence="1" id="KW-0472">Membrane</keyword>
<keyword evidence="1" id="KW-1133">Transmembrane helix</keyword>
<dbReference type="Pfam" id="PF00583">
    <property type="entry name" value="Acetyltransf_1"/>
    <property type="match status" value="1"/>
</dbReference>
<dbReference type="GO" id="GO:0016747">
    <property type="term" value="F:acyltransferase activity, transferring groups other than amino-acyl groups"/>
    <property type="evidence" value="ECO:0007669"/>
    <property type="project" value="InterPro"/>
</dbReference>
<sequence length="310" mass="34751">MALLFSLPPPSSPSSSSPSFSSHCFSISLSSGHQSCRRIRFLPVAATTTTHNRQHSIPHDKSSLAVAEASEEDQLWAAACLRVRSFYDFQASSYGIHDHKRYLAEREFVALKERIAGKREGFKRVSCINATLPLSQLSSSANDLCAACKFTSNGEERVVVGTLDLNQCLWLPEEIAGTKPEGIEADFGRAYLSNVCVARELHRNGLGYDIVTKSKIVAEEWGITDLYVHVAVDNEPAKNLYMKSGFIHENDEPAWQARFLDRPRRILLWIGLPCTNVFHFILLPVLVIIRFDSMHFAHYIFIILLITPNS</sequence>
<evidence type="ECO:0000313" key="3">
    <source>
        <dbReference type="EMBL" id="KAA3470792.1"/>
    </source>
</evidence>